<proteinExistence type="predicted"/>
<organism evidence="1">
    <name type="scientific">uncultured Caudovirales phage</name>
    <dbReference type="NCBI Taxonomy" id="2100421"/>
    <lineage>
        <taxon>Viruses</taxon>
        <taxon>Duplodnaviria</taxon>
        <taxon>Heunggongvirae</taxon>
        <taxon>Uroviricota</taxon>
        <taxon>Caudoviricetes</taxon>
        <taxon>Peduoviridae</taxon>
        <taxon>Maltschvirus</taxon>
        <taxon>Maltschvirus maltsch</taxon>
    </lineage>
</organism>
<accession>A0A6J5L9I5</accession>
<sequence length="368" mass="41164">MARLSLYRPTKGNDYKFFDRRISEMFTIGGTHVNIHKYLGPVTDVDSSDATQPKYTNQSEKNIQDLLFLENRDRKYDQQVHTLRGVYSVADVDFDLSQFGLFLANDTIFISFHYNDMIGVLDRKIIAGDVIELPHLTDYHPLDADIPTALKRYYVVQDASRASEGYSPTWYNHIWRCKCTPLVDSQEYKDILGKVKQDELAGNNNPIGELLSVYNKTLEMASAVEAQAIAEVPKSGYDVSSFYVPKPDASGNVAADAQRLAITTGYLTGDGVAPNGAEVLSAVSFPPDAKENDYVLRLDFFPHRLFRFTGKKWTKVEDELRTSLTPGAQNTSKKSGFINNDSEFTTKSGTVVSSRQNLNAALRPVADL</sequence>
<dbReference type="EMBL" id="LR796237">
    <property type="protein sequence ID" value="CAB4129490.1"/>
    <property type="molecule type" value="Genomic_DNA"/>
</dbReference>
<name>A0A6J5L9I5_9CAUD</name>
<reference evidence="1" key="1">
    <citation type="submission" date="2020-04" db="EMBL/GenBank/DDBJ databases">
        <authorList>
            <person name="Chiriac C."/>
            <person name="Salcher M."/>
            <person name="Ghai R."/>
            <person name="Kavagutti S V."/>
        </authorList>
    </citation>
    <scope>NUCLEOTIDE SEQUENCE</scope>
</reference>
<protein>
    <submittedName>
        <fullName evidence="1">Uncharacterized protein</fullName>
    </submittedName>
</protein>
<gene>
    <name evidence="1" type="ORF">UFOVP116_22</name>
</gene>
<evidence type="ECO:0000313" key="1">
    <source>
        <dbReference type="EMBL" id="CAB4129490.1"/>
    </source>
</evidence>